<accession>A0A1A7R8A4</accession>
<protein>
    <recommendedName>
        <fullName evidence="5">DUF805 domain-containing protein</fullName>
    </recommendedName>
</protein>
<keyword evidence="2" id="KW-0812">Transmembrane</keyword>
<dbReference type="AlphaFoldDB" id="A0A1A7R8A4"/>
<evidence type="ECO:0008006" key="5">
    <source>
        <dbReference type="Google" id="ProtNLM"/>
    </source>
</evidence>
<sequence length="257" mass="28117">MTELSTSELNPFPSSNQYQTATSKADHPLSPEGRFGRLSYLAWLFIIGMIYSCVLGITVALGLFAVFTSAERSFDVLFSSALGISAIVLAVVSIIAMFVAMICITIRRLHDLNKSGWLCLVFLIPLVGTIFSIYVMAAKGTQGENNYGIKRPTEQTEKVIGSLYLVLMIVYLLVMIPVMLNMQGMMNNMAQAQLEEQAMMSEGEPDMSDEELAAYLQQLEQQSGEELAYADVESVVIAETDTTNNEHAIAAAEAAVE</sequence>
<dbReference type="PANTHER" id="PTHR34980:SF3">
    <property type="entry name" value="BLR8105 PROTEIN"/>
    <property type="match status" value="1"/>
</dbReference>
<gene>
    <name evidence="3" type="ORF">A9J31_08415</name>
</gene>
<dbReference type="OrthoDB" id="9812349at2"/>
<evidence type="ECO:0000313" key="3">
    <source>
        <dbReference type="EMBL" id="OBX27699.1"/>
    </source>
</evidence>
<evidence type="ECO:0000256" key="1">
    <source>
        <dbReference type="SAM" id="MobiDB-lite"/>
    </source>
</evidence>
<feature type="compositionally biased region" description="Polar residues" evidence="1">
    <location>
        <begin position="1"/>
        <end position="23"/>
    </location>
</feature>
<feature type="region of interest" description="Disordered" evidence="1">
    <location>
        <begin position="1"/>
        <end position="27"/>
    </location>
</feature>
<feature type="transmembrane region" description="Helical" evidence="2">
    <location>
        <begin position="77"/>
        <end position="104"/>
    </location>
</feature>
<dbReference type="RefSeq" id="WP_067766483.1">
    <property type="nucleotide sequence ID" value="NZ_LZDS01000028.1"/>
</dbReference>
<dbReference type="Proteomes" id="UP000185753">
    <property type="component" value="Unassembled WGS sequence"/>
</dbReference>
<dbReference type="Pfam" id="PF05656">
    <property type="entry name" value="DUF805"/>
    <property type="match status" value="1"/>
</dbReference>
<dbReference type="InterPro" id="IPR008523">
    <property type="entry name" value="DUF805"/>
</dbReference>
<keyword evidence="2" id="KW-1133">Transmembrane helix</keyword>
<dbReference type="GO" id="GO:0005886">
    <property type="term" value="C:plasma membrane"/>
    <property type="evidence" value="ECO:0007669"/>
    <property type="project" value="TreeGrafter"/>
</dbReference>
<evidence type="ECO:0000313" key="4">
    <source>
        <dbReference type="Proteomes" id="UP000185753"/>
    </source>
</evidence>
<name>A0A1A7R8A4_9GAMM</name>
<evidence type="ECO:0000256" key="2">
    <source>
        <dbReference type="SAM" id="Phobius"/>
    </source>
</evidence>
<dbReference type="STRING" id="1443941.A9J31_08415"/>
<dbReference type="EMBL" id="LZDS01000028">
    <property type="protein sequence ID" value="OBX27699.1"/>
    <property type="molecule type" value="Genomic_DNA"/>
</dbReference>
<organism evidence="3 4">
    <name type="scientific">Acinetobacter gandensis</name>
    <dbReference type="NCBI Taxonomy" id="1443941"/>
    <lineage>
        <taxon>Bacteria</taxon>
        <taxon>Pseudomonadati</taxon>
        <taxon>Pseudomonadota</taxon>
        <taxon>Gammaproteobacteria</taxon>
        <taxon>Moraxellales</taxon>
        <taxon>Moraxellaceae</taxon>
        <taxon>Acinetobacter</taxon>
    </lineage>
</organism>
<keyword evidence="2" id="KW-0472">Membrane</keyword>
<keyword evidence="4" id="KW-1185">Reference proteome</keyword>
<feature type="transmembrane region" description="Helical" evidence="2">
    <location>
        <begin position="40"/>
        <end position="65"/>
    </location>
</feature>
<dbReference type="PANTHER" id="PTHR34980">
    <property type="entry name" value="INNER MEMBRANE PROTEIN-RELATED-RELATED"/>
    <property type="match status" value="1"/>
</dbReference>
<feature type="transmembrane region" description="Helical" evidence="2">
    <location>
        <begin position="159"/>
        <end position="180"/>
    </location>
</feature>
<feature type="transmembrane region" description="Helical" evidence="2">
    <location>
        <begin position="116"/>
        <end position="137"/>
    </location>
</feature>
<reference evidence="4" key="1">
    <citation type="submission" date="2016-06" db="EMBL/GenBank/DDBJ databases">
        <authorList>
            <person name="Radolfova-Krizova L."/>
            <person name="Nemec A."/>
        </authorList>
    </citation>
    <scope>NUCLEOTIDE SEQUENCE [LARGE SCALE GENOMIC DNA]</scope>
    <source>
        <strain evidence="4">ANC 4275</strain>
    </source>
</reference>
<comment type="caution">
    <text evidence="3">The sequence shown here is derived from an EMBL/GenBank/DDBJ whole genome shotgun (WGS) entry which is preliminary data.</text>
</comment>
<proteinExistence type="predicted"/>